<organism evidence="2 3">
    <name type="scientific">Malassezia globosa (strain ATCC MYA-4612 / CBS 7966)</name>
    <name type="common">Dandruff-associated fungus</name>
    <dbReference type="NCBI Taxonomy" id="425265"/>
    <lineage>
        <taxon>Eukaryota</taxon>
        <taxon>Fungi</taxon>
        <taxon>Dikarya</taxon>
        <taxon>Basidiomycota</taxon>
        <taxon>Ustilaginomycotina</taxon>
        <taxon>Malasseziomycetes</taxon>
        <taxon>Malasseziales</taxon>
        <taxon>Malasseziaceae</taxon>
        <taxon>Malassezia</taxon>
    </lineage>
</organism>
<dbReference type="GO" id="GO:1990247">
    <property type="term" value="F:N6-methyladenosine-containing RNA reader activity"/>
    <property type="evidence" value="ECO:0007669"/>
    <property type="project" value="TreeGrafter"/>
</dbReference>
<evidence type="ECO:0000313" key="2">
    <source>
        <dbReference type="EMBL" id="EDP41601.1"/>
    </source>
</evidence>
<dbReference type="GO" id="GO:0061157">
    <property type="term" value="P:mRNA destabilization"/>
    <property type="evidence" value="ECO:0007669"/>
    <property type="project" value="TreeGrafter"/>
</dbReference>
<keyword evidence="3" id="KW-1185">Reference proteome</keyword>
<dbReference type="EMBL" id="AAYY01000018">
    <property type="protein sequence ID" value="EDP41601.1"/>
    <property type="molecule type" value="Genomic_DNA"/>
</dbReference>
<reference evidence="2 3" key="1">
    <citation type="journal article" date="2007" name="Proc. Natl. Acad. Sci. U.S.A.">
        <title>Dandruff-associated Malassezia genomes reveal convergent and divergent virulence traits shared with plant and human fungal pathogens.</title>
        <authorList>
            <person name="Xu J."/>
            <person name="Saunders C.W."/>
            <person name="Hu P."/>
            <person name="Grant R.A."/>
            <person name="Boekhout T."/>
            <person name="Kuramae E.E."/>
            <person name="Kronstad J.W."/>
            <person name="Deangelis Y.M."/>
            <person name="Reeder N.L."/>
            <person name="Johnstone K.R."/>
            <person name="Leland M."/>
            <person name="Fieno A.M."/>
            <person name="Begley W.M."/>
            <person name="Sun Y."/>
            <person name="Lacey M.P."/>
            <person name="Chaudhary T."/>
            <person name="Keough T."/>
            <person name="Chu L."/>
            <person name="Sears R."/>
            <person name="Yuan B."/>
            <person name="Dawson T.L.Jr."/>
        </authorList>
    </citation>
    <scope>NUCLEOTIDE SEQUENCE [LARGE SCALE GENOMIC DNA]</scope>
    <source>
        <strain evidence="3">ATCC MYA-4612 / CBS 7966</strain>
    </source>
</reference>
<sequence>MYRPVPMILPWPAPERAFVIKSFTEVDVKVSLTHGVWASTEKGNHRLDKAWMKSSQRGPIYLFFSVNGSGRFCGLAQMVSGLDYTQSSNIWAEGHRWKGLFHVHWLMTKDVPNSHLRHILLHNTPEHKPITQSRDTQELPVDAAMLLLHIFHSHHGTSSLLANHHIPSP</sequence>
<dbReference type="Gene3D" id="3.10.590.10">
    <property type="entry name" value="ph1033 like domains"/>
    <property type="match status" value="1"/>
</dbReference>
<dbReference type="RefSeq" id="XP_001728815.1">
    <property type="nucleotide sequence ID" value="XM_001728763.1"/>
</dbReference>
<dbReference type="GO" id="GO:0003729">
    <property type="term" value="F:mRNA binding"/>
    <property type="evidence" value="ECO:0007669"/>
    <property type="project" value="TreeGrafter"/>
</dbReference>
<accession>A8QC89</accession>
<gene>
    <name evidence="2" type="ORF">MGL_3982</name>
</gene>
<feature type="domain" description="YTH" evidence="1">
    <location>
        <begin position="15"/>
        <end position="151"/>
    </location>
</feature>
<dbReference type="InParanoid" id="A8QC89"/>
<evidence type="ECO:0000313" key="3">
    <source>
        <dbReference type="Proteomes" id="UP000008837"/>
    </source>
</evidence>
<dbReference type="GO" id="GO:0005737">
    <property type="term" value="C:cytoplasm"/>
    <property type="evidence" value="ECO:0007669"/>
    <property type="project" value="TreeGrafter"/>
</dbReference>
<name>A8QC89_MALGO</name>
<dbReference type="PANTHER" id="PTHR12357">
    <property type="entry name" value="YTH YT521-B HOMOLOGY DOMAIN-CONTAINING"/>
    <property type="match status" value="1"/>
</dbReference>
<protein>
    <recommendedName>
        <fullName evidence="1">YTH domain-containing protein</fullName>
    </recommendedName>
</protein>
<dbReference type="InterPro" id="IPR045168">
    <property type="entry name" value="YTH_prot"/>
</dbReference>
<dbReference type="CDD" id="cd21134">
    <property type="entry name" value="YTH"/>
    <property type="match status" value="1"/>
</dbReference>
<dbReference type="Pfam" id="PF04146">
    <property type="entry name" value="YTH"/>
    <property type="match status" value="1"/>
</dbReference>
<dbReference type="Proteomes" id="UP000008837">
    <property type="component" value="Unassembled WGS sequence"/>
</dbReference>
<dbReference type="OMA" id="HFCGIAR"/>
<dbReference type="GeneID" id="5853121"/>
<dbReference type="PANTHER" id="PTHR12357:SF89">
    <property type="entry name" value="YTH DOMAIN-CONTAINING FAMILY PROTEIN"/>
    <property type="match status" value="1"/>
</dbReference>
<dbReference type="KEGG" id="mgl:MGL_3982"/>
<evidence type="ECO:0000259" key="1">
    <source>
        <dbReference type="PROSITE" id="PS50882"/>
    </source>
</evidence>
<comment type="caution">
    <text evidence="2">The sequence shown here is derived from an EMBL/GenBank/DDBJ whole genome shotgun (WGS) entry which is preliminary data.</text>
</comment>
<dbReference type="InterPro" id="IPR007275">
    <property type="entry name" value="YTH_domain"/>
</dbReference>
<dbReference type="OrthoDB" id="306690at2759"/>
<dbReference type="VEuPathDB" id="FungiDB:MGL_3982"/>
<dbReference type="PROSITE" id="PS50882">
    <property type="entry name" value="YTH"/>
    <property type="match status" value="1"/>
</dbReference>
<dbReference type="STRING" id="425265.A8QC89"/>
<proteinExistence type="predicted"/>
<dbReference type="AlphaFoldDB" id="A8QC89"/>